<keyword evidence="4" id="KW-0812">Transmembrane</keyword>
<dbReference type="Proteomes" id="UP001560045">
    <property type="component" value="Unassembled WGS sequence"/>
</dbReference>
<dbReference type="EMBL" id="JBFNXQ010000022">
    <property type="protein sequence ID" value="MEX5718527.1"/>
    <property type="molecule type" value="Genomic_DNA"/>
</dbReference>
<evidence type="ECO:0000256" key="4">
    <source>
        <dbReference type="SAM" id="Phobius"/>
    </source>
</evidence>
<dbReference type="PANTHER" id="PTHR32309">
    <property type="entry name" value="TYROSINE-PROTEIN KINASE"/>
    <property type="match status" value="1"/>
</dbReference>
<keyword evidence="1" id="KW-0547">Nucleotide-binding</keyword>
<feature type="transmembrane region" description="Helical" evidence="4">
    <location>
        <begin position="21"/>
        <end position="42"/>
    </location>
</feature>
<evidence type="ECO:0000313" key="5">
    <source>
        <dbReference type="EMBL" id="MEX5718527.1"/>
    </source>
</evidence>
<sequence>MNVPTYPAPLRAPRHRSLLKAHARWILAVALVAVAGACLLSWQFSDHVYRSEARVLVNPGLTPGGTPLPPDMETERQVVASAVVTSEAARGSGTSTAQLQRRLTTSVPADSSVLVLRYSDTSAETAQRRAQAIADAYLAYRAPQVAMLSAATLPRSATGPNYLLNGAAGLALGLLLGVGSALLRDRLDDAVRGPRDFIEQTDLPVLATVRSSDALGADGSGGLVVLDEPDSPAAEAHRQLRRKVGRAAHGRHRTTTVTLVTSAARDDGAAQVAANTAVALAQAGAQVLLVEGDLRTPRLAGLFDVPAEGGLGVVLTGEVGLAEAVRDSRVDRLRLLPAGAEAVPRPWELFDDEAVEKLLSQVPADVDHVVLHAPPVLGAAETCVLAEHAHLLVIVVATGRTGRHDLGTALTELDDVRAALLGGVLVLHDGPRGDRRPVRPPRRRGNGAPARSAVGHADPAEDLHGGEHRAEDARRGEEQQHDRITNAG</sequence>
<feature type="transmembrane region" description="Helical" evidence="4">
    <location>
        <begin position="162"/>
        <end position="183"/>
    </location>
</feature>
<proteinExistence type="predicted"/>
<dbReference type="InterPro" id="IPR027417">
    <property type="entry name" value="P-loop_NTPase"/>
</dbReference>
<dbReference type="InterPro" id="IPR005702">
    <property type="entry name" value="Wzc-like_C"/>
</dbReference>
<feature type="region of interest" description="Disordered" evidence="3">
    <location>
        <begin position="429"/>
        <end position="488"/>
    </location>
</feature>
<gene>
    <name evidence="5" type="ORF">ABQ292_09150</name>
</gene>
<organism evidence="5 6">
    <name type="scientific">Geodermatophilus maliterrae</name>
    <dbReference type="NCBI Taxonomy" id="3162531"/>
    <lineage>
        <taxon>Bacteria</taxon>
        <taxon>Bacillati</taxon>
        <taxon>Actinomycetota</taxon>
        <taxon>Actinomycetes</taxon>
        <taxon>Geodermatophilales</taxon>
        <taxon>Geodermatophilaceae</taxon>
        <taxon>Geodermatophilus</taxon>
    </lineage>
</organism>
<dbReference type="RefSeq" id="WP_369205470.1">
    <property type="nucleotide sequence ID" value="NZ_JBFNXQ010000022.1"/>
</dbReference>
<evidence type="ECO:0000256" key="1">
    <source>
        <dbReference type="ARBA" id="ARBA00022741"/>
    </source>
</evidence>
<evidence type="ECO:0008006" key="7">
    <source>
        <dbReference type="Google" id="ProtNLM"/>
    </source>
</evidence>
<dbReference type="Gene3D" id="3.40.50.300">
    <property type="entry name" value="P-loop containing nucleotide triphosphate hydrolases"/>
    <property type="match status" value="1"/>
</dbReference>
<keyword evidence="4" id="KW-0472">Membrane</keyword>
<accession>A0ABV3XDS2</accession>
<reference evidence="5 6" key="1">
    <citation type="submission" date="2024-06" db="EMBL/GenBank/DDBJ databases">
        <title>Draft genome sequence of Geodermatophilus badlandi, a novel member of the Geodermatophilaceae isolated from badland sedimentary rocks in the Red desert, Wyoming, USA.</title>
        <authorList>
            <person name="Ben Tekaya S."/>
            <person name="Nouioui I."/>
            <person name="Flores G.M."/>
            <person name="Shaal M.N."/>
            <person name="Bredoire F."/>
            <person name="Basile F."/>
            <person name="Van Diepen L."/>
            <person name="Ward N.L."/>
        </authorList>
    </citation>
    <scope>NUCLEOTIDE SEQUENCE [LARGE SCALE GENOMIC DNA]</scope>
    <source>
        <strain evidence="5 6">WL48A</strain>
    </source>
</reference>
<evidence type="ECO:0000313" key="6">
    <source>
        <dbReference type="Proteomes" id="UP001560045"/>
    </source>
</evidence>
<evidence type="ECO:0000256" key="2">
    <source>
        <dbReference type="ARBA" id="ARBA00022840"/>
    </source>
</evidence>
<dbReference type="InterPro" id="IPR050445">
    <property type="entry name" value="Bact_polysacc_biosynth/exp"/>
</dbReference>
<keyword evidence="2" id="KW-0067">ATP-binding</keyword>
<comment type="caution">
    <text evidence="5">The sequence shown here is derived from an EMBL/GenBank/DDBJ whole genome shotgun (WGS) entry which is preliminary data.</text>
</comment>
<keyword evidence="4" id="KW-1133">Transmembrane helix</keyword>
<dbReference type="CDD" id="cd05387">
    <property type="entry name" value="BY-kinase"/>
    <property type="match status" value="1"/>
</dbReference>
<keyword evidence="6" id="KW-1185">Reference proteome</keyword>
<dbReference type="SUPFAM" id="SSF52540">
    <property type="entry name" value="P-loop containing nucleoside triphosphate hydrolases"/>
    <property type="match status" value="1"/>
</dbReference>
<feature type="compositionally biased region" description="Basic and acidic residues" evidence="3">
    <location>
        <begin position="458"/>
        <end position="488"/>
    </location>
</feature>
<evidence type="ECO:0000256" key="3">
    <source>
        <dbReference type="SAM" id="MobiDB-lite"/>
    </source>
</evidence>
<protein>
    <recommendedName>
        <fullName evidence="7">Capsular exopolysaccharide family</fullName>
    </recommendedName>
</protein>
<name>A0ABV3XDS2_9ACTN</name>
<dbReference type="PANTHER" id="PTHR32309:SF13">
    <property type="entry name" value="FERRIC ENTEROBACTIN TRANSPORT PROTEIN FEPE"/>
    <property type="match status" value="1"/>
</dbReference>